<evidence type="ECO:0000259" key="14">
    <source>
        <dbReference type="PROSITE" id="PS51975"/>
    </source>
</evidence>
<dbReference type="PROSITE" id="PS51257">
    <property type="entry name" value="PROKAR_LIPOPROTEIN"/>
    <property type="match status" value="1"/>
</dbReference>
<evidence type="ECO:0000256" key="3">
    <source>
        <dbReference type="ARBA" id="ARBA00004065"/>
    </source>
</evidence>
<feature type="binding site" evidence="12">
    <location>
        <position position="10"/>
    </location>
    <ligand>
        <name>a divalent metal cation</name>
        <dbReference type="ChEBI" id="CHEBI:60240"/>
    </ligand>
</feature>
<comment type="caution">
    <text evidence="15">The sequence shown here is derived from an EMBL/GenBank/DDBJ whole genome shotgun (WGS) entry which is preliminary data.</text>
</comment>
<feature type="binding site" evidence="12">
    <location>
        <position position="9"/>
    </location>
    <ligand>
        <name>a divalent metal cation</name>
        <dbReference type="ChEBI" id="CHEBI:60240"/>
    </ligand>
</feature>
<dbReference type="PROSITE" id="PS51975">
    <property type="entry name" value="RNASE_H_2"/>
    <property type="match status" value="1"/>
</dbReference>
<comment type="function">
    <text evidence="3 13">Endonuclease that specifically degrades the RNA of RNA-DNA hybrids.</text>
</comment>
<evidence type="ECO:0000256" key="6">
    <source>
        <dbReference type="ARBA" id="ARBA00022490"/>
    </source>
</evidence>
<keyword evidence="8 12" id="KW-0479">Metal-binding</keyword>
<comment type="cofactor">
    <cofactor evidence="12">
        <name>Mn(2+)</name>
        <dbReference type="ChEBI" id="CHEBI:29035"/>
    </cofactor>
    <cofactor evidence="12">
        <name>Mg(2+)</name>
        <dbReference type="ChEBI" id="CHEBI:18420"/>
    </cofactor>
    <text evidence="12">Manganese or magnesium. Binds 1 divalent metal ion per monomer in the absence of substrate. May bind a second metal ion after substrate binding.</text>
</comment>
<dbReference type="InterPro" id="IPR022898">
    <property type="entry name" value="RNase_HII"/>
</dbReference>
<keyword evidence="6" id="KW-0963">Cytoplasm</keyword>
<organism evidence="15 16">
    <name type="scientific">Candidatus Beckwithbacteria bacterium CG23_combo_of_CG06-09_8_20_14_all_34_8</name>
    <dbReference type="NCBI Taxonomy" id="1974497"/>
    <lineage>
        <taxon>Bacteria</taxon>
        <taxon>Candidatus Beckwithiibacteriota</taxon>
    </lineage>
</organism>
<evidence type="ECO:0000256" key="12">
    <source>
        <dbReference type="PROSITE-ProRule" id="PRU01319"/>
    </source>
</evidence>
<dbReference type="GO" id="GO:0003723">
    <property type="term" value="F:RNA binding"/>
    <property type="evidence" value="ECO:0007669"/>
    <property type="project" value="UniProtKB-UniRule"/>
</dbReference>
<dbReference type="EC" id="3.1.26.4" evidence="13"/>
<dbReference type="InterPro" id="IPR001352">
    <property type="entry name" value="RNase_HII/HIII"/>
</dbReference>
<dbReference type="Pfam" id="PF01351">
    <property type="entry name" value="RNase_HII"/>
    <property type="match status" value="1"/>
</dbReference>
<dbReference type="SUPFAM" id="SSF53098">
    <property type="entry name" value="Ribonuclease H-like"/>
    <property type="match status" value="1"/>
</dbReference>
<evidence type="ECO:0000256" key="5">
    <source>
        <dbReference type="ARBA" id="ARBA00007383"/>
    </source>
</evidence>
<dbReference type="GO" id="GO:0005737">
    <property type="term" value="C:cytoplasm"/>
    <property type="evidence" value="ECO:0007669"/>
    <property type="project" value="UniProtKB-SubCell"/>
</dbReference>
<gene>
    <name evidence="15" type="ORF">COX08_00235</name>
</gene>
<dbReference type="Proteomes" id="UP000229459">
    <property type="component" value="Unassembled WGS sequence"/>
</dbReference>
<protein>
    <recommendedName>
        <fullName evidence="13">Ribonuclease</fullName>
        <ecNumber evidence="13">3.1.26.4</ecNumber>
    </recommendedName>
</protein>
<evidence type="ECO:0000256" key="7">
    <source>
        <dbReference type="ARBA" id="ARBA00022722"/>
    </source>
</evidence>
<dbReference type="CDD" id="cd07182">
    <property type="entry name" value="RNase_HII_bacteria_HII_like"/>
    <property type="match status" value="1"/>
</dbReference>
<keyword evidence="9 12" id="KW-0255">Endonuclease</keyword>
<comment type="cofactor">
    <cofactor evidence="2">
        <name>Mg(2+)</name>
        <dbReference type="ChEBI" id="CHEBI:18420"/>
    </cofactor>
</comment>
<evidence type="ECO:0000256" key="11">
    <source>
        <dbReference type="ARBA" id="ARBA00023211"/>
    </source>
</evidence>
<reference evidence="15 16" key="1">
    <citation type="submission" date="2017-09" db="EMBL/GenBank/DDBJ databases">
        <title>Depth-based differentiation of microbial function through sediment-hosted aquifers and enrichment of novel symbionts in the deep terrestrial subsurface.</title>
        <authorList>
            <person name="Probst A.J."/>
            <person name="Ladd B."/>
            <person name="Jarett J.K."/>
            <person name="Geller-Mcgrath D.E."/>
            <person name="Sieber C.M."/>
            <person name="Emerson J.B."/>
            <person name="Anantharaman K."/>
            <person name="Thomas B.C."/>
            <person name="Malmstrom R."/>
            <person name="Stieglmeier M."/>
            <person name="Klingl A."/>
            <person name="Woyke T."/>
            <person name="Ryan C.M."/>
            <person name="Banfield J.F."/>
        </authorList>
    </citation>
    <scope>NUCLEOTIDE SEQUENCE [LARGE SCALE GENOMIC DNA]</scope>
    <source>
        <strain evidence="15">CG23_combo_of_CG06-09_8_20_14_all_34_8</strain>
    </source>
</reference>
<keyword evidence="10 12" id="KW-0378">Hydrolase</keyword>
<evidence type="ECO:0000256" key="10">
    <source>
        <dbReference type="ARBA" id="ARBA00022801"/>
    </source>
</evidence>
<dbReference type="GO" id="GO:0004523">
    <property type="term" value="F:RNA-DNA hybrid ribonuclease activity"/>
    <property type="evidence" value="ECO:0007669"/>
    <property type="project" value="UniProtKB-UniRule"/>
</dbReference>
<evidence type="ECO:0000256" key="8">
    <source>
        <dbReference type="ARBA" id="ARBA00022723"/>
    </source>
</evidence>
<dbReference type="Gene3D" id="3.30.420.10">
    <property type="entry name" value="Ribonuclease H-like superfamily/Ribonuclease H"/>
    <property type="match status" value="1"/>
</dbReference>
<evidence type="ECO:0000256" key="1">
    <source>
        <dbReference type="ARBA" id="ARBA00000077"/>
    </source>
</evidence>
<dbReference type="NCBIfam" id="NF000595">
    <property type="entry name" value="PRK00015.1-3"/>
    <property type="match status" value="1"/>
</dbReference>
<sequence>MKNLILGFDEVGRGPLAGPVVVACVLSNEEIKIPKDIVIRDSKKMTARQKEKANIWIRENYIFGIGQVSANQIDQKGISNAVRLAAFLALKDIKSKSKLDFEKIKLLIDGRDEWIDGSQTIICGDDKINEISMASIIAKVYRDNLMIEIGKQYPVWGFEKHVGYGTAWHCHQIQKNGLIKNLHRTTFCHKLISKT</sequence>
<evidence type="ECO:0000313" key="15">
    <source>
        <dbReference type="EMBL" id="PIP53573.1"/>
    </source>
</evidence>
<evidence type="ECO:0000256" key="9">
    <source>
        <dbReference type="ARBA" id="ARBA00022759"/>
    </source>
</evidence>
<dbReference type="PANTHER" id="PTHR10954">
    <property type="entry name" value="RIBONUCLEASE H2 SUBUNIT A"/>
    <property type="match status" value="1"/>
</dbReference>
<dbReference type="GO" id="GO:0006298">
    <property type="term" value="P:mismatch repair"/>
    <property type="evidence" value="ECO:0007669"/>
    <property type="project" value="TreeGrafter"/>
</dbReference>
<dbReference type="PANTHER" id="PTHR10954:SF18">
    <property type="entry name" value="RIBONUCLEASE HII"/>
    <property type="match status" value="1"/>
</dbReference>
<feature type="domain" description="RNase H type-2" evidence="14">
    <location>
        <begin position="3"/>
        <end position="195"/>
    </location>
</feature>
<dbReference type="InterPro" id="IPR036397">
    <property type="entry name" value="RNaseH_sf"/>
</dbReference>
<keyword evidence="11" id="KW-0464">Manganese</keyword>
<keyword evidence="7 12" id="KW-0540">Nuclease</keyword>
<dbReference type="AlphaFoldDB" id="A0A2H0B7A9"/>
<evidence type="ECO:0000313" key="16">
    <source>
        <dbReference type="Proteomes" id="UP000229459"/>
    </source>
</evidence>
<proteinExistence type="inferred from homology"/>
<feature type="binding site" evidence="12">
    <location>
        <position position="109"/>
    </location>
    <ligand>
        <name>a divalent metal cation</name>
        <dbReference type="ChEBI" id="CHEBI:60240"/>
    </ligand>
</feature>
<evidence type="ECO:0000256" key="13">
    <source>
        <dbReference type="RuleBase" id="RU003515"/>
    </source>
</evidence>
<dbReference type="GO" id="GO:0043137">
    <property type="term" value="P:DNA replication, removal of RNA primer"/>
    <property type="evidence" value="ECO:0007669"/>
    <property type="project" value="TreeGrafter"/>
</dbReference>
<dbReference type="GO" id="GO:0032299">
    <property type="term" value="C:ribonuclease H2 complex"/>
    <property type="evidence" value="ECO:0007669"/>
    <property type="project" value="TreeGrafter"/>
</dbReference>
<name>A0A2H0B7A9_9BACT</name>
<evidence type="ECO:0000256" key="2">
    <source>
        <dbReference type="ARBA" id="ARBA00001946"/>
    </source>
</evidence>
<comment type="similarity">
    <text evidence="5 13">Belongs to the RNase HII family.</text>
</comment>
<comment type="subcellular location">
    <subcellularLocation>
        <location evidence="4">Cytoplasm</location>
    </subcellularLocation>
</comment>
<dbReference type="GO" id="GO:0046872">
    <property type="term" value="F:metal ion binding"/>
    <property type="evidence" value="ECO:0007669"/>
    <property type="project" value="UniProtKB-KW"/>
</dbReference>
<evidence type="ECO:0000256" key="4">
    <source>
        <dbReference type="ARBA" id="ARBA00004496"/>
    </source>
</evidence>
<accession>A0A2H0B7A9</accession>
<comment type="catalytic activity">
    <reaction evidence="1 12 13">
        <text>Endonucleolytic cleavage to 5'-phosphomonoester.</text>
        <dbReference type="EC" id="3.1.26.4"/>
    </reaction>
</comment>
<dbReference type="InterPro" id="IPR024567">
    <property type="entry name" value="RNase_HII/HIII_dom"/>
</dbReference>
<dbReference type="InterPro" id="IPR012337">
    <property type="entry name" value="RNaseH-like_sf"/>
</dbReference>
<dbReference type="EMBL" id="PCSR01000005">
    <property type="protein sequence ID" value="PIP53573.1"/>
    <property type="molecule type" value="Genomic_DNA"/>
</dbReference>